<dbReference type="EMBL" id="JABBZE010000137">
    <property type="protein sequence ID" value="NMU90810.1"/>
    <property type="molecule type" value="Genomic_DNA"/>
</dbReference>
<dbReference type="AlphaFoldDB" id="A0A848NIT1"/>
<accession>A0A848NIT1</accession>
<evidence type="ECO:0000256" key="1">
    <source>
        <dbReference type="SAM" id="MobiDB-lite"/>
    </source>
</evidence>
<name>A0A848NIT1_9BURK</name>
<dbReference type="SUPFAM" id="SSF53187">
    <property type="entry name" value="Zn-dependent exopeptidases"/>
    <property type="match status" value="1"/>
</dbReference>
<reference evidence="2 3" key="1">
    <citation type="submission" date="2020-04" db="EMBL/GenBank/DDBJ databases">
        <title>Achromobacter ruhlandii genome sequencing and assembly.</title>
        <authorList>
            <person name="Martins R.C.R."/>
            <person name="Perdigao-Neto L.V."/>
            <person name="Levin A.S.S."/>
            <person name="Costa S.F."/>
        </authorList>
    </citation>
    <scope>NUCLEOTIDE SEQUENCE [LARGE SCALE GENOMIC DNA]</scope>
    <source>
        <strain evidence="2 3">9035ralo</strain>
    </source>
</reference>
<protein>
    <submittedName>
        <fullName evidence="2">M20 family metallopeptidase</fullName>
    </submittedName>
</protein>
<evidence type="ECO:0000313" key="2">
    <source>
        <dbReference type="EMBL" id="NMU90810.1"/>
    </source>
</evidence>
<feature type="non-terminal residue" evidence="2">
    <location>
        <position position="102"/>
    </location>
</feature>
<proteinExistence type="predicted"/>
<gene>
    <name evidence="2" type="ORF">HGQ98_13605</name>
</gene>
<dbReference type="Proteomes" id="UP000542405">
    <property type="component" value="Unassembled WGS sequence"/>
</dbReference>
<evidence type="ECO:0000313" key="3">
    <source>
        <dbReference type="Proteomes" id="UP000542405"/>
    </source>
</evidence>
<feature type="compositionally biased region" description="Pro residues" evidence="1">
    <location>
        <begin position="68"/>
        <end position="79"/>
    </location>
</feature>
<feature type="region of interest" description="Disordered" evidence="1">
    <location>
        <begin position="52"/>
        <end position="102"/>
    </location>
</feature>
<sequence>MSSTSRTEQLVAGIQSWLQCESPSNFPDGIAAMARIIADYAAAAGLTVELSSLGPATGPLLHATHRAPGPPRPRPPDLAPPDTGHPVPPARDNPVRPQGSRP</sequence>
<organism evidence="2 3">
    <name type="scientific">Achromobacter ruhlandii</name>
    <dbReference type="NCBI Taxonomy" id="72557"/>
    <lineage>
        <taxon>Bacteria</taxon>
        <taxon>Pseudomonadati</taxon>
        <taxon>Pseudomonadota</taxon>
        <taxon>Betaproteobacteria</taxon>
        <taxon>Burkholderiales</taxon>
        <taxon>Alcaligenaceae</taxon>
        <taxon>Achromobacter</taxon>
    </lineage>
</organism>
<dbReference type="Gene3D" id="3.40.630.10">
    <property type="entry name" value="Zn peptidases"/>
    <property type="match status" value="1"/>
</dbReference>
<comment type="caution">
    <text evidence="2">The sequence shown here is derived from an EMBL/GenBank/DDBJ whole genome shotgun (WGS) entry which is preliminary data.</text>
</comment>